<organism evidence="3 4">
    <name type="scientific">Micromonospora thermarum</name>
    <dbReference type="NCBI Taxonomy" id="2720024"/>
    <lineage>
        <taxon>Bacteria</taxon>
        <taxon>Bacillati</taxon>
        <taxon>Actinomycetota</taxon>
        <taxon>Actinomycetes</taxon>
        <taxon>Micromonosporales</taxon>
        <taxon>Micromonosporaceae</taxon>
        <taxon>Micromonospora</taxon>
    </lineage>
</organism>
<evidence type="ECO:0000256" key="1">
    <source>
        <dbReference type="SAM" id="SignalP"/>
    </source>
</evidence>
<comment type="caution">
    <text evidence="3">The sequence shown here is derived from an EMBL/GenBank/DDBJ whole genome shotgun (WGS) entry which is preliminary data.</text>
</comment>
<accession>A0ABX0Z399</accession>
<evidence type="ECO:0000313" key="3">
    <source>
        <dbReference type="EMBL" id="NJP30691.1"/>
    </source>
</evidence>
<protein>
    <recommendedName>
        <fullName evidence="2">D-glucuronyl C5-epimerase C-terminal domain-containing protein</fullName>
    </recommendedName>
</protein>
<reference evidence="3 4" key="1">
    <citation type="submission" date="2020-03" db="EMBL/GenBank/DDBJ databases">
        <title>WGS of actinomycetes isolated from Thailand.</title>
        <authorList>
            <person name="Thawai C."/>
        </authorList>
    </citation>
    <scope>NUCLEOTIDE SEQUENCE [LARGE SCALE GENOMIC DNA]</scope>
    <source>
        <strain evidence="3 4">HSS6-12</strain>
    </source>
</reference>
<feature type="domain" description="D-glucuronyl C5-epimerase C-terminal" evidence="2">
    <location>
        <begin position="200"/>
        <end position="383"/>
    </location>
</feature>
<keyword evidence="1" id="KW-0732">Signal</keyword>
<keyword evidence="4" id="KW-1185">Reference proteome</keyword>
<dbReference type="InterPro" id="IPR010598">
    <property type="entry name" value="C5-epim_C"/>
</dbReference>
<dbReference type="EMBL" id="JAATEO010000001">
    <property type="protein sequence ID" value="NJP30691.1"/>
    <property type="molecule type" value="Genomic_DNA"/>
</dbReference>
<dbReference type="PROSITE" id="PS51318">
    <property type="entry name" value="TAT"/>
    <property type="match status" value="1"/>
</dbReference>
<sequence>MAEKDTGAGSWSRRQVLTVVGAAGVAPLVAAGAAEAAPVTPTATGRWVGPGGPGVIDPAYEISPPQPASAVAEAPRLSAKQGRQFASGPSDAARTLSSDAAAAEVPFTFRYDPFDIRDLPETLRPYHSNVRLPMVDAGPHDEHGVRMALLGGTLYDHPVNQAQYGLNLLESYRVTGYQWYLQRAMAQAQRLIDRRVVHEGGWFYPYTFRHAMHRSADIYETPWYSMMAQGQAMSLFVRLAQILGRGSRWREAADATFASYLVPPVAGKPWGVYVKDGLLWLEEYAHPTEVRGDLTYNGHIFSAFGLWDYWSMSRDARAKLILQGAITTARDVHHLIRTRQWRSKYCLTHQKDAGNYHTTHIGQHSVLHAITGDSIFAQIMDLYYSDHPPRGVAGTIMLAAGEHVGYKFDAAGTVLATKRLTLTRRSNAPSSERHKVMRQTGIWYAISGGSLSGYLVKEIPGKSYQIGRAAAIGYRIPRPAVVAAAPVKAYTIDSAGQMTSVVTDLAVGDNVSVDMRAVLNGVQHYRLASGTYAGRWVGLTTLTGR</sequence>
<dbReference type="InterPro" id="IPR008928">
    <property type="entry name" value="6-hairpin_glycosidase_sf"/>
</dbReference>
<gene>
    <name evidence="3" type="ORF">HCJ94_01465</name>
</gene>
<dbReference type="InterPro" id="IPR006311">
    <property type="entry name" value="TAT_signal"/>
</dbReference>
<proteinExistence type="predicted"/>
<dbReference type="Proteomes" id="UP000783871">
    <property type="component" value="Unassembled WGS sequence"/>
</dbReference>
<feature type="signal peptide" evidence="1">
    <location>
        <begin position="1"/>
        <end position="36"/>
    </location>
</feature>
<dbReference type="SUPFAM" id="SSF48208">
    <property type="entry name" value="Six-hairpin glycosidases"/>
    <property type="match status" value="1"/>
</dbReference>
<name>A0ABX0Z399_9ACTN</name>
<feature type="chain" id="PRO_5045971475" description="D-glucuronyl C5-epimerase C-terminal domain-containing protein" evidence="1">
    <location>
        <begin position="37"/>
        <end position="545"/>
    </location>
</feature>
<dbReference type="RefSeq" id="WP_167999108.1">
    <property type="nucleotide sequence ID" value="NZ_JAATEO010000001.1"/>
</dbReference>
<evidence type="ECO:0000259" key="2">
    <source>
        <dbReference type="Pfam" id="PF06662"/>
    </source>
</evidence>
<dbReference type="Pfam" id="PF06662">
    <property type="entry name" value="C5-epim_C"/>
    <property type="match status" value="1"/>
</dbReference>
<evidence type="ECO:0000313" key="4">
    <source>
        <dbReference type="Proteomes" id="UP000783871"/>
    </source>
</evidence>